<keyword evidence="1" id="KW-0472">Membrane</keyword>
<evidence type="ECO:0000313" key="3">
    <source>
        <dbReference type="Proteomes" id="UP000317332"/>
    </source>
</evidence>
<reference evidence="2 3" key="1">
    <citation type="submission" date="2019-06" db="EMBL/GenBank/DDBJ databases">
        <title>Flavobacteriaceae Paucihalobacterium erythroidium CWB-1, complete genome.</title>
        <authorList>
            <person name="Wu S."/>
        </authorList>
    </citation>
    <scope>NUCLEOTIDE SEQUENCE [LARGE SCALE GENOMIC DNA]</scope>
    <source>
        <strain evidence="2 3">CWB-1</strain>
    </source>
</reference>
<evidence type="ECO:0000256" key="1">
    <source>
        <dbReference type="SAM" id="Phobius"/>
    </source>
</evidence>
<dbReference type="Proteomes" id="UP000317332">
    <property type="component" value="Unassembled WGS sequence"/>
</dbReference>
<comment type="caution">
    <text evidence="2">The sequence shown here is derived from an EMBL/GenBank/DDBJ whole genome shotgun (WGS) entry which is preliminary data.</text>
</comment>
<organism evidence="2 3">
    <name type="scientific">Paucihalobacter ruber</name>
    <dbReference type="NCBI Taxonomy" id="2567861"/>
    <lineage>
        <taxon>Bacteria</taxon>
        <taxon>Pseudomonadati</taxon>
        <taxon>Bacteroidota</taxon>
        <taxon>Flavobacteriia</taxon>
        <taxon>Flavobacteriales</taxon>
        <taxon>Flavobacteriaceae</taxon>
        <taxon>Paucihalobacter</taxon>
    </lineage>
</organism>
<accession>A0A506PIB4</accession>
<keyword evidence="1" id="KW-0812">Transmembrane</keyword>
<protein>
    <submittedName>
        <fullName evidence="2">Uncharacterized protein</fullName>
    </submittedName>
</protein>
<proteinExistence type="predicted"/>
<keyword evidence="3" id="KW-1185">Reference proteome</keyword>
<sequence>MIKFFRNIRQKLLAENKTGRYFKYAIGEIILVLIGILLALYISDWNARRIEKQTEKTTLYELKKSMLLDLDLLSSGLNSVNKSIADIELLQSLITKKDYAYNKGLDTLFGTVWGMRILKPNSAFYQDLKASGLNLIKDDSIRSQIVHLFETNYGWLNWINELEMSINDVNRPYYLENFHNLIFTKNATPNNFEFIWTDSYYHNIIDYRLITLDNQVKNYGYSISAIRTLVKDIDSYINN</sequence>
<dbReference type="OrthoDB" id="821805at2"/>
<name>A0A506PIB4_9FLAO</name>
<gene>
    <name evidence="2" type="ORF">FJ651_11010</name>
</gene>
<dbReference type="AlphaFoldDB" id="A0A506PIB4"/>
<feature type="transmembrane region" description="Helical" evidence="1">
    <location>
        <begin position="21"/>
        <end position="42"/>
    </location>
</feature>
<dbReference type="RefSeq" id="WP_140990579.1">
    <property type="nucleotide sequence ID" value="NZ_VHIQ01000005.1"/>
</dbReference>
<dbReference type="EMBL" id="VHIQ01000005">
    <property type="protein sequence ID" value="TPV32832.1"/>
    <property type="molecule type" value="Genomic_DNA"/>
</dbReference>
<keyword evidence="1" id="KW-1133">Transmembrane helix</keyword>
<evidence type="ECO:0000313" key="2">
    <source>
        <dbReference type="EMBL" id="TPV32832.1"/>
    </source>
</evidence>